<organism evidence="2 3">
    <name type="scientific">Synaphobranchus kaupii</name>
    <name type="common">Kaup's arrowtooth eel</name>
    <dbReference type="NCBI Taxonomy" id="118154"/>
    <lineage>
        <taxon>Eukaryota</taxon>
        <taxon>Metazoa</taxon>
        <taxon>Chordata</taxon>
        <taxon>Craniata</taxon>
        <taxon>Vertebrata</taxon>
        <taxon>Euteleostomi</taxon>
        <taxon>Actinopterygii</taxon>
        <taxon>Neopterygii</taxon>
        <taxon>Teleostei</taxon>
        <taxon>Anguilliformes</taxon>
        <taxon>Synaphobranchidae</taxon>
        <taxon>Synaphobranchus</taxon>
    </lineage>
</organism>
<evidence type="ECO:0000313" key="2">
    <source>
        <dbReference type="EMBL" id="KAJ8350456.1"/>
    </source>
</evidence>
<dbReference type="AlphaFoldDB" id="A0A9Q1F3Z0"/>
<feature type="region of interest" description="Disordered" evidence="1">
    <location>
        <begin position="104"/>
        <end position="140"/>
    </location>
</feature>
<evidence type="ECO:0000256" key="1">
    <source>
        <dbReference type="SAM" id="MobiDB-lite"/>
    </source>
</evidence>
<feature type="compositionally biased region" description="Low complexity" evidence="1">
    <location>
        <begin position="126"/>
        <end position="140"/>
    </location>
</feature>
<gene>
    <name evidence="2" type="ORF">SKAU_G00255860</name>
</gene>
<feature type="region of interest" description="Disordered" evidence="1">
    <location>
        <begin position="186"/>
        <end position="213"/>
    </location>
</feature>
<feature type="region of interest" description="Disordered" evidence="1">
    <location>
        <begin position="39"/>
        <end position="65"/>
    </location>
</feature>
<name>A0A9Q1F3Z0_SYNKA</name>
<keyword evidence="3" id="KW-1185">Reference proteome</keyword>
<sequence>MVYSGLCRSDSHWLQQGKEPGDLQQNKWSAKVPPVLSHTVPAATQRTQSHSDGRLPLLRDKEHNARHPRVTQLVPGVEPELGAGKPGNTWLWYFWHRPGNQSLTVSSLREPEDDDRERSGGPGVFSTSARAGRGSARSRCSSPIFSIKSAASRQTEGLPGVCKQERSRAGGLDLRSLHDNEQITAVAREGPFRRNPSAPIPDNPPPTQSEKRGVVVGGRVRAHAETGSQRCHFLRRAVVQRWSKTHSHRP</sequence>
<feature type="compositionally biased region" description="Pro residues" evidence="1">
    <location>
        <begin position="198"/>
        <end position="207"/>
    </location>
</feature>
<protein>
    <submittedName>
        <fullName evidence="2">Uncharacterized protein</fullName>
    </submittedName>
</protein>
<proteinExistence type="predicted"/>
<evidence type="ECO:0000313" key="3">
    <source>
        <dbReference type="Proteomes" id="UP001152622"/>
    </source>
</evidence>
<accession>A0A9Q1F3Z0</accession>
<comment type="caution">
    <text evidence="2">The sequence shown here is derived from an EMBL/GenBank/DDBJ whole genome shotgun (WGS) entry which is preliminary data.</text>
</comment>
<feature type="compositionally biased region" description="Basic and acidic residues" evidence="1">
    <location>
        <begin position="49"/>
        <end position="65"/>
    </location>
</feature>
<reference evidence="2" key="1">
    <citation type="journal article" date="2023" name="Science">
        <title>Genome structures resolve the early diversification of teleost fishes.</title>
        <authorList>
            <person name="Parey E."/>
            <person name="Louis A."/>
            <person name="Montfort J."/>
            <person name="Bouchez O."/>
            <person name="Roques C."/>
            <person name="Iampietro C."/>
            <person name="Lluch J."/>
            <person name="Castinel A."/>
            <person name="Donnadieu C."/>
            <person name="Desvignes T."/>
            <person name="Floi Bucao C."/>
            <person name="Jouanno E."/>
            <person name="Wen M."/>
            <person name="Mejri S."/>
            <person name="Dirks R."/>
            <person name="Jansen H."/>
            <person name="Henkel C."/>
            <person name="Chen W.J."/>
            <person name="Zahm M."/>
            <person name="Cabau C."/>
            <person name="Klopp C."/>
            <person name="Thompson A.W."/>
            <person name="Robinson-Rechavi M."/>
            <person name="Braasch I."/>
            <person name="Lecointre G."/>
            <person name="Bobe J."/>
            <person name="Postlethwait J.H."/>
            <person name="Berthelot C."/>
            <person name="Roest Crollius H."/>
            <person name="Guiguen Y."/>
        </authorList>
    </citation>
    <scope>NUCLEOTIDE SEQUENCE</scope>
    <source>
        <strain evidence="2">WJC10195</strain>
    </source>
</reference>
<dbReference type="Proteomes" id="UP001152622">
    <property type="component" value="Chromosome 9"/>
</dbReference>
<dbReference type="EMBL" id="JAINUF010000009">
    <property type="protein sequence ID" value="KAJ8350456.1"/>
    <property type="molecule type" value="Genomic_DNA"/>
</dbReference>